<evidence type="ECO:0000256" key="1">
    <source>
        <dbReference type="PROSITE-ProRule" id="PRU00023"/>
    </source>
</evidence>
<proteinExistence type="predicted"/>
<feature type="region of interest" description="Disordered" evidence="2">
    <location>
        <begin position="160"/>
        <end position="212"/>
    </location>
</feature>
<dbReference type="PROSITE" id="PS50088">
    <property type="entry name" value="ANK_REPEAT"/>
    <property type="match status" value="2"/>
</dbReference>
<dbReference type="SUPFAM" id="SSF48403">
    <property type="entry name" value="Ankyrin repeat"/>
    <property type="match status" value="1"/>
</dbReference>
<feature type="repeat" description="ANK" evidence="1">
    <location>
        <begin position="85"/>
        <end position="106"/>
    </location>
</feature>
<accession>A0A9P0VZI6</accession>
<evidence type="ECO:0000256" key="2">
    <source>
        <dbReference type="SAM" id="MobiDB-lite"/>
    </source>
</evidence>
<dbReference type="OrthoDB" id="10057496at2759"/>
<dbReference type="PANTHER" id="PTHR44207">
    <property type="entry name" value="SURFACE ANTIGEN BSPA-LIKE-RELATED"/>
    <property type="match status" value="1"/>
</dbReference>
<dbReference type="PROSITE" id="PS50297">
    <property type="entry name" value="ANK_REP_REGION"/>
    <property type="match status" value="2"/>
</dbReference>
<feature type="compositionally biased region" description="Basic and acidic residues" evidence="2">
    <location>
        <begin position="192"/>
        <end position="212"/>
    </location>
</feature>
<dbReference type="AlphaFoldDB" id="A0A9P0VZI6"/>
<comment type="caution">
    <text evidence="3">The sequence shown here is derived from an EMBL/GenBank/DDBJ whole genome shotgun (WGS) entry which is preliminary data.</text>
</comment>
<gene>
    <name evidence="3" type="ORF">CLIB1423_14S00452</name>
</gene>
<protein>
    <submittedName>
        <fullName evidence="3">Ankyrin repeat-containing protein Yar1p</fullName>
    </submittedName>
</protein>
<keyword evidence="4" id="KW-1185">Reference proteome</keyword>
<dbReference type="Pfam" id="PF12796">
    <property type="entry name" value="Ank_2"/>
    <property type="match status" value="1"/>
</dbReference>
<dbReference type="Gene3D" id="1.25.40.20">
    <property type="entry name" value="Ankyrin repeat-containing domain"/>
    <property type="match status" value="1"/>
</dbReference>
<dbReference type="EMBL" id="CAKXYY010000014">
    <property type="protein sequence ID" value="CAH2354030.1"/>
    <property type="molecule type" value="Genomic_DNA"/>
</dbReference>
<evidence type="ECO:0000313" key="4">
    <source>
        <dbReference type="Proteomes" id="UP000837801"/>
    </source>
</evidence>
<sequence length="212" mass="23318">MATESLTQEEMDCVILDAREGDLETLTEIFTELSPKLLLTIKDDITLSTPIHMASANGHFKVVEYLLSIVPKEDAIKLANSKNDEGNTPLHWASYAGHLDVVELLVGTYEADAFLKNNSGHDSIFEAENNNQSEVETWYLKKFAIEDGYNESDLKIEEGEDGNTKITYKPGNESKEADDAAAAAATAAATDVVEKEGKETDEIEKKTEDLSI</sequence>
<dbReference type="PANTHER" id="PTHR44207:SF2">
    <property type="entry name" value="REPEAT PROTEIN, PUTATIVE-RELATED"/>
    <property type="match status" value="1"/>
</dbReference>
<name>A0A9P0VZI6_9ASCO</name>
<reference evidence="3" key="1">
    <citation type="submission" date="2022-03" db="EMBL/GenBank/DDBJ databases">
        <authorList>
            <person name="Legras J.-L."/>
            <person name="Devillers H."/>
            <person name="Grondin C."/>
        </authorList>
    </citation>
    <scope>NUCLEOTIDE SEQUENCE</scope>
    <source>
        <strain evidence="3">CLIB 1423</strain>
    </source>
</reference>
<evidence type="ECO:0000313" key="3">
    <source>
        <dbReference type="EMBL" id="CAH2354030.1"/>
    </source>
</evidence>
<dbReference type="Proteomes" id="UP000837801">
    <property type="component" value="Unassembled WGS sequence"/>
</dbReference>
<dbReference type="InterPro" id="IPR036770">
    <property type="entry name" value="Ankyrin_rpt-contain_sf"/>
</dbReference>
<dbReference type="SMART" id="SM00248">
    <property type="entry name" value="ANK"/>
    <property type="match status" value="2"/>
</dbReference>
<keyword evidence="1" id="KW-0040">ANK repeat</keyword>
<feature type="repeat" description="ANK" evidence="1">
    <location>
        <begin position="46"/>
        <end position="68"/>
    </location>
</feature>
<dbReference type="InterPro" id="IPR002110">
    <property type="entry name" value="Ankyrin_rpt"/>
</dbReference>
<feature type="compositionally biased region" description="Low complexity" evidence="2">
    <location>
        <begin position="180"/>
        <end position="191"/>
    </location>
</feature>
<organism evidence="3 4">
    <name type="scientific">[Candida] railenensis</name>
    <dbReference type="NCBI Taxonomy" id="45579"/>
    <lineage>
        <taxon>Eukaryota</taxon>
        <taxon>Fungi</taxon>
        <taxon>Dikarya</taxon>
        <taxon>Ascomycota</taxon>
        <taxon>Saccharomycotina</taxon>
        <taxon>Pichiomycetes</taxon>
        <taxon>Debaryomycetaceae</taxon>
        <taxon>Kurtzmaniella</taxon>
    </lineage>
</organism>